<name>A0A7J6PUM2_PEROL</name>
<proteinExistence type="predicted"/>
<keyword evidence="2" id="KW-0647">Proteasome</keyword>
<dbReference type="EMBL" id="JABANO010038000">
    <property type="protein sequence ID" value="KAF4699291.1"/>
    <property type="molecule type" value="Genomic_DNA"/>
</dbReference>
<dbReference type="GO" id="GO:0000502">
    <property type="term" value="C:proteasome complex"/>
    <property type="evidence" value="ECO:0007669"/>
    <property type="project" value="UniProtKB-KW"/>
</dbReference>
<evidence type="ECO:0000313" key="3">
    <source>
        <dbReference type="Proteomes" id="UP000553632"/>
    </source>
</evidence>
<feature type="region of interest" description="Disordered" evidence="1">
    <location>
        <begin position="1"/>
        <end position="30"/>
    </location>
</feature>
<keyword evidence="3" id="KW-1185">Reference proteome</keyword>
<dbReference type="Proteomes" id="UP000553632">
    <property type="component" value="Unassembled WGS sequence"/>
</dbReference>
<evidence type="ECO:0000256" key="1">
    <source>
        <dbReference type="SAM" id="MobiDB-lite"/>
    </source>
</evidence>
<evidence type="ECO:0000313" key="2">
    <source>
        <dbReference type="EMBL" id="KAF4699291.1"/>
    </source>
</evidence>
<sequence length="157" mass="16441">MTADAGDVGGVTLEGTNQKNGGPTAAAAPEEIAQSVEESMKRTEEAEIKLEASATLEDRITLLASLVGEREAAAAAAVVTAGARARAGPNVAPAAPVRLCHLLRELEEILLLSKWDEVESSSLVQLRKLCLHLLTSPTGDRTLRRSYAVDTLAAAVL</sequence>
<dbReference type="AlphaFoldDB" id="A0A7J6PUM2"/>
<reference evidence="2 3" key="1">
    <citation type="submission" date="2020-04" db="EMBL/GenBank/DDBJ databases">
        <title>Perkinsus olseni comparative genomics.</title>
        <authorList>
            <person name="Bogema D.R."/>
        </authorList>
    </citation>
    <scope>NUCLEOTIDE SEQUENCE [LARGE SCALE GENOMIC DNA]</scope>
    <source>
        <strain evidence="2 3">ATCC PRA-207</strain>
    </source>
</reference>
<gene>
    <name evidence="2" type="primary">PSMD7_3</name>
    <name evidence="2" type="ORF">FOZ63_029711</name>
</gene>
<accession>A0A7J6PUM2</accession>
<organism evidence="2 3">
    <name type="scientific">Perkinsus olseni</name>
    <name type="common">Perkinsus atlanticus</name>
    <dbReference type="NCBI Taxonomy" id="32597"/>
    <lineage>
        <taxon>Eukaryota</taxon>
        <taxon>Sar</taxon>
        <taxon>Alveolata</taxon>
        <taxon>Perkinsozoa</taxon>
        <taxon>Perkinsea</taxon>
        <taxon>Perkinsida</taxon>
        <taxon>Perkinsidae</taxon>
        <taxon>Perkinsus</taxon>
    </lineage>
</organism>
<comment type="caution">
    <text evidence="2">The sequence shown here is derived from an EMBL/GenBank/DDBJ whole genome shotgun (WGS) entry which is preliminary data.</text>
</comment>
<protein>
    <submittedName>
        <fullName evidence="2">26S proteasome non-ATPase regulatory subunit 7</fullName>
    </submittedName>
</protein>
<feature type="non-terminal residue" evidence="2">
    <location>
        <position position="157"/>
    </location>
</feature>